<name>A0A914CFI4_9BILA</name>
<protein>
    <submittedName>
        <fullName evidence="3">Uncharacterized protein</fullName>
    </submittedName>
</protein>
<accession>A0A914CFI4</accession>
<reference evidence="3" key="1">
    <citation type="submission" date="2022-11" db="UniProtKB">
        <authorList>
            <consortium name="WormBaseParasite"/>
        </authorList>
    </citation>
    <scope>IDENTIFICATION</scope>
</reference>
<feature type="compositionally biased region" description="Acidic residues" evidence="1">
    <location>
        <begin position="95"/>
        <end position="108"/>
    </location>
</feature>
<keyword evidence="2" id="KW-1185">Reference proteome</keyword>
<feature type="compositionally biased region" description="Polar residues" evidence="1">
    <location>
        <begin position="8"/>
        <end position="20"/>
    </location>
</feature>
<evidence type="ECO:0000313" key="3">
    <source>
        <dbReference type="WBParaSite" id="ACRNAN_scaffold1010.g21826.t1"/>
    </source>
</evidence>
<evidence type="ECO:0000256" key="1">
    <source>
        <dbReference type="SAM" id="MobiDB-lite"/>
    </source>
</evidence>
<feature type="region of interest" description="Disordered" evidence="1">
    <location>
        <begin position="1"/>
        <end position="20"/>
    </location>
</feature>
<feature type="compositionally biased region" description="Basic and acidic residues" evidence="1">
    <location>
        <begin position="77"/>
        <end position="94"/>
    </location>
</feature>
<organism evidence="2 3">
    <name type="scientific">Acrobeloides nanus</name>
    <dbReference type="NCBI Taxonomy" id="290746"/>
    <lineage>
        <taxon>Eukaryota</taxon>
        <taxon>Metazoa</taxon>
        <taxon>Ecdysozoa</taxon>
        <taxon>Nematoda</taxon>
        <taxon>Chromadorea</taxon>
        <taxon>Rhabditida</taxon>
        <taxon>Tylenchina</taxon>
        <taxon>Cephalobomorpha</taxon>
        <taxon>Cephaloboidea</taxon>
        <taxon>Cephalobidae</taxon>
        <taxon>Acrobeloides</taxon>
    </lineage>
</organism>
<dbReference type="Proteomes" id="UP000887540">
    <property type="component" value="Unplaced"/>
</dbReference>
<dbReference type="WBParaSite" id="ACRNAN_scaffold1010.g21826.t1">
    <property type="protein sequence ID" value="ACRNAN_scaffold1010.g21826.t1"/>
    <property type="gene ID" value="ACRNAN_scaffold1010.g21826"/>
</dbReference>
<feature type="region of interest" description="Disordered" evidence="1">
    <location>
        <begin position="27"/>
        <end position="121"/>
    </location>
</feature>
<proteinExistence type="predicted"/>
<sequence length="145" mass="16254">MVKLKKNGGSTASQSFLPFSVEENIQFSLDDEEEAKPTTSDARHGLLNGEPTRIMPNTARTAPPNENHRHPTWRVSDSNKNKASENRDDIRLTDEIELDGDSGSDDLDLLPPLPSKHSTSKIQRRIQKIFVCCPPRFAQPKCTIM</sequence>
<evidence type="ECO:0000313" key="2">
    <source>
        <dbReference type="Proteomes" id="UP000887540"/>
    </source>
</evidence>
<dbReference type="AlphaFoldDB" id="A0A914CFI4"/>